<evidence type="ECO:0000256" key="2">
    <source>
        <dbReference type="ARBA" id="ARBA00006991"/>
    </source>
</evidence>
<dbReference type="PANTHER" id="PTHR14196:SF12">
    <property type="entry name" value="ZINC FINGER PROTEIN 208-LIKE"/>
    <property type="match status" value="1"/>
</dbReference>
<keyword evidence="4" id="KW-0677">Repeat</keyword>
<dbReference type="GO" id="GO:0005634">
    <property type="term" value="C:nucleus"/>
    <property type="evidence" value="ECO:0007669"/>
    <property type="project" value="UniProtKB-SubCell"/>
</dbReference>
<dbReference type="FunFam" id="3.30.160.60:FF:001732">
    <property type="entry name" value="Zgc:162936"/>
    <property type="match status" value="1"/>
</dbReference>
<dbReference type="FunFam" id="3.30.160.60:FF:000100">
    <property type="entry name" value="Zinc finger 45-like"/>
    <property type="match status" value="1"/>
</dbReference>
<keyword evidence="6" id="KW-0862">Zinc</keyword>
<comment type="caution">
    <text evidence="15">The sequence shown here is derived from an EMBL/GenBank/DDBJ whole genome shotgun (WGS) entry which is preliminary data.</text>
</comment>
<comment type="similarity">
    <text evidence="2">Belongs to the krueppel C2H2-type zinc-finger protein family.</text>
</comment>
<evidence type="ECO:0000256" key="1">
    <source>
        <dbReference type="ARBA" id="ARBA00004123"/>
    </source>
</evidence>
<feature type="domain" description="C2H2-type" evidence="14">
    <location>
        <begin position="325"/>
        <end position="352"/>
    </location>
</feature>
<gene>
    <name evidence="15" type="ORF">B7P43_G07415</name>
</gene>
<evidence type="ECO:0000313" key="15">
    <source>
        <dbReference type="EMBL" id="PNF37852.1"/>
    </source>
</evidence>
<feature type="domain" description="C2H2-type" evidence="14">
    <location>
        <begin position="409"/>
        <end position="437"/>
    </location>
</feature>
<evidence type="ECO:0000256" key="6">
    <source>
        <dbReference type="ARBA" id="ARBA00022833"/>
    </source>
</evidence>
<dbReference type="SMART" id="SM00355">
    <property type="entry name" value="ZnF_C2H2"/>
    <property type="match status" value="8"/>
</dbReference>
<keyword evidence="16" id="KW-1185">Reference proteome</keyword>
<dbReference type="GO" id="GO:0008270">
    <property type="term" value="F:zinc ion binding"/>
    <property type="evidence" value="ECO:0007669"/>
    <property type="project" value="UniProtKB-KW"/>
</dbReference>
<reference evidence="15 16" key="1">
    <citation type="submission" date="2017-12" db="EMBL/GenBank/DDBJ databases">
        <title>Hemimetabolous genomes reveal molecular basis of termite eusociality.</title>
        <authorList>
            <person name="Harrison M.C."/>
            <person name="Jongepier E."/>
            <person name="Robertson H.M."/>
            <person name="Arning N."/>
            <person name="Bitard-Feildel T."/>
            <person name="Chao H."/>
            <person name="Childers C.P."/>
            <person name="Dinh H."/>
            <person name="Doddapaneni H."/>
            <person name="Dugan S."/>
            <person name="Gowin J."/>
            <person name="Greiner C."/>
            <person name="Han Y."/>
            <person name="Hu H."/>
            <person name="Hughes D.S.T."/>
            <person name="Huylmans A.-K."/>
            <person name="Kemena C."/>
            <person name="Kremer L.P.M."/>
            <person name="Lee S.L."/>
            <person name="Lopez-Ezquerra A."/>
            <person name="Mallet L."/>
            <person name="Monroy-Kuhn J.M."/>
            <person name="Moser A."/>
            <person name="Murali S.C."/>
            <person name="Muzny D.M."/>
            <person name="Otani S."/>
            <person name="Piulachs M.-D."/>
            <person name="Poelchau M."/>
            <person name="Qu J."/>
            <person name="Schaub F."/>
            <person name="Wada-Katsumata A."/>
            <person name="Worley K.C."/>
            <person name="Xie Q."/>
            <person name="Ylla G."/>
            <person name="Poulsen M."/>
            <person name="Gibbs R.A."/>
            <person name="Schal C."/>
            <person name="Richards S."/>
            <person name="Belles X."/>
            <person name="Korb J."/>
            <person name="Bornberg-Bauer E."/>
        </authorList>
    </citation>
    <scope>NUCLEOTIDE SEQUENCE [LARGE SCALE GENOMIC DNA]</scope>
    <source>
        <tissue evidence="15">Whole body</tissue>
    </source>
</reference>
<feature type="domain" description="C2H2-type" evidence="14">
    <location>
        <begin position="353"/>
        <end position="380"/>
    </location>
</feature>
<feature type="domain" description="RING-type" evidence="13">
    <location>
        <begin position="4"/>
        <end position="42"/>
    </location>
</feature>
<keyword evidence="5 11" id="KW-0863">Zinc-finger</keyword>
<evidence type="ECO:0000256" key="7">
    <source>
        <dbReference type="ARBA" id="ARBA00023015"/>
    </source>
</evidence>
<evidence type="ECO:0000313" key="16">
    <source>
        <dbReference type="Proteomes" id="UP000235965"/>
    </source>
</evidence>
<evidence type="ECO:0000256" key="3">
    <source>
        <dbReference type="ARBA" id="ARBA00022723"/>
    </source>
</evidence>
<dbReference type="InterPro" id="IPR050717">
    <property type="entry name" value="C2H2-ZF_Transcription_Reg"/>
</dbReference>
<dbReference type="OrthoDB" id="6077919at2759"/>
<evidence type="ECO:0000256" key="10">
    <source>
        <dbReference type="ARBA" id="ARBA00023242"/>
    </source>
</evidence>
<sequence>MEACPQCHRPIKSPHARLVEDSCGHKKCRLCLMKDEDGCRLCAAKDKTTVIKKEPGGKKLPVPPAKIRRRSRRKMLSSASENSKHLFTFLTTENDNVDFKSHKHKKKHMKDSLTHESERSVSLLHRRDSDEEKSPKTDILTDDEDHNRQSDSNFISCEEVVKEKCGLEVDVNLPDNNVECEETEMTEVKLEGKRKPMVIASHITVTQGNPTMYTCTVCIKTFKRREHVRYHNFCATGDKPFKCDLCGQSFASKSHFECHHLNHTGARPFVCETCNRGFRQKDKLTRHIRIHTGERPYVCQDCGKGFIASHSLKTHQRTHTGEKPYLCPHCGRGFTETVNLRKHILVHTGEKNFMCEGCGKSFGHKWALIHHQRTHSRERPHNCHICARAFTNNKDLRRHFSVHSDTRPFRCSICDTAFRRKDNLERHMKNTHPETRLTSFALLNKNYSEQLAKTSLCQHNQMMTPNDTVSKNPCPTDTVEKISNNIYKQITQQEAQMQTLSMTPVLYSGTDTQHTANIQSSQIQGSSCIKSISRPLNSETPQMDHKLACGSASSDFSKTADLTISRETDQESPSETRVTKCFKKVLEPDSNMNITSFKEMLAPVRDASFTNFKETLDPVQDMSVTKLLEPVHTTNITSFRDMLDPVHDMSISSFKEMPNRDTNITSFKEMLDPVRATSIFSSGSLFQQIPEAKQKSQAVPVINSPITPSQHIISYGRTEKRNNLVTEKVVMEGTNCVPTITKTSNVLHSSVLSAPDSGHRNVLTIVSASSVKTLVCKRSRKVFEDSNKDTYSGLANQTFQ</sequence>
<name>A0A2J7RAJ9_9NEOP</name>
<keyword evidence="8" id="KW-0238">DNA-binding</keyword>
<dbReference type="GO" id="GO:0000981">
    <property type="term" value="F:DNA-binding transcription factor activity, RNA polymerase II-specific"/>
    <property type="evidence" value="ECO:0007669"/>
    <property type="project" value="TreeGrafter"/>
</dbReference>
<evidence type="ECO:0000259" key="13">
    <source>
        <dbReference type="PROSITE" id="PS50089"/>
    </source>
</evidence>
<evidence type="ECO:0000256" key="4">
    <source>
        <dbReference type="ARBA" id="ARBA00022737"/>
    </source>
</evidence>
<evidence type="ECO:0000256" key="5">
    <source>
        <dbReference type="ARBA" id="ARBA00022771"/>
    </source>
</evidence>
<keyword evidence="7" id="KW-0805">Transcription regulation</keyword>
<dbReference type="Pfam" id="PF00096">
    <property type="entry name" value="zf-C2H2"/>
    <property type="match status" value="5"/>
</dbReference>
<dbReference type="STRING" id="105785.A0A2J7RAJ9"/>
<dbReference type="FunFam" id="3.30.160.60:FF:000711">
    <property type="entry name" value="zinc finger protein 697"/>
    <property type="match status" value="1"/>
</dbReference>
<feature type="domain" description="C2H2-type" evidence="14">
    <location>
        <begin position="269"/>
        <end position="296"/>
    </location>
</feature>
<dbReference type="GO" id="GO:0005694">
    <property type="term" value="C:chromosome"/>
    <property type="evidence" value="ECO:0007669"/>
    <property type="project" value="UniProtKB-ARBA"/>
</dbReference>
<dbReference type="InterPro" id="IPR013087">
    <property type="entry name" value="Znf_C2H2_type"/>
</dbReference>
<dbReference type="InterPro" id="IPR001841">
    <property type="entry name" value="Znf_RING"/>
</dbReference>
<dbReference type="FunFam" id="3.30.160.60:FF:002343">
    <property type="entry name" value="Zinc finger protein 33A"/>
    <property type="match status" value="1"/>
</dbReference>
<feature type="domain" description="C2H2-type" evidence="14">
    <location>
        <begin position="381"/>
        <end position="408"/>
    </location>
</feature>
<feature type="compositionally biased region" description="Basic and acidic residues" evidence="12">
    <location>
        <begin position="110"/>
        <end position="136"/>
    </location>
</feature>
<dbReference type="PROSITE" id="PS50089">
    <property type="entry name" value="ZF_RING_2"/>
    <property type="match status" value="1"/>
</dbReference>
<evidence type="ECO:0000256" key="11">
    <source>
        <dbReference type="PROSITE-ProRule" id="PRU00042"/>
    </source>
</evidence>
<dbReference type="GO" id="GO:0000977">
    <property type="term" value="F:RNA polymerase II transcription regulatory region sequence-specific DNA binding"/>
    <property type="evidence" value="ECO:0007669"/>
    <property type="project" value="TreeGrafter"/>
</dbReference>
<evidence type="ECO:0000256" key="8">
    <source>
        <dbReference type="ARBA" id="ARBA00023125"/>
    </source>
</evidence>
<dbReference type="AlphaFoldDB" id="A0A2J7RAJ9"/>
<feature type="compositionally biased region" description="Basic residues" evidence="12">
    <location>
        <begin position="66"/>
        <end position="75"/>
    </location>
</feature>
<accession>A0A2J7RAJ9</accession>
<evidence type="ECO:0000259" key="14">
    <source>
        <dbReference type="PROSITE" id="PS50157"/>
    </source>
</evidence>
<dbReference type="Gene3D" id="3.30.160.60">
    <property type="entry name" value="Classic Zinc Finger"/>
    <property type="match status" value="7"/>
</dbReference>
<evidence type="ECO:0000256" key="9">
    <source>
        <dbReference type="ARBA" id="ARBA00023163"/>
    </source>
</evidence>
<dbReference type="FunFam" id="3.30.160.60:FF:001016">
    <property type="entry name" value="zinc finger protein 850-like"/>
    <property type="match status" value="1"/>
</dbReference>
<feature type="domain" description="C2H2-type" evidence="14">
    <location>
        <begin position="297"/>
        <end position="324"/>
    </location>
</feature>
<dbReference type="Proteomes" id="UP000235965">
    <property type="component" value="Unassembled WGS sequence"/>
</dbReference>
<comment type="subcellular location">
    <subcellularLocation>
        <location evidence="1">Nucleus</location>
    </subcellularLocation>
</comment>
<dbReference type="FunFam" id="3.30.160.60:FF:000702">
    <property type="entry name" value="Transcription factor E4F1 isoform 1"/>
    <property type="match status" value="1"/>
</dbReference>
<dbReference type="EMBL" id="NEVH01006567">
    <property type="protein sequence ID" value="PNF37852.1"/>
    <property type="molecule type" value="Genomic_DNA"/>
</dbReference>
<organism evidence="15 16">
    <name type="scientific">Cryptotermes secundus</name>
    <dbReference type="NCBI Taxonomy" id="105785"/>
    <lineage>
        <taxon>Eukaryota</taxon>
        <taxon>Metazoa</taxon>
        <taxon>Ecdysozoa</taxon>
        <taxon>Arthropoda</taxon>
        <taxon>Hexapoda</taxon>
        <taxon>Insecta</taxon>
        <taxon>Pterygota</taxon>
        <taxon>Neoptera</taxon>
        <taxon>Polyneoptera</taxon>
        <taxon>Dictyoptera</taxon>
        <taxon>Blattodea</taxon>
        <taxon>Blattoidea</taxon>
        <taxon>Termitoidae</taxon>
        <taxon>Kalotermitidae</taxon>
        <taxon>Cryptotermitinae</taxon>
        <taxon>Cryptotermes</taxon>
    </lineage>
</organism>
<feature type="region of interest" description="Disordered" evidence="12">
    <location>
        <begin position="98"/>
        <end position="151"/>
    </location>
</feature>
<evidence type="ECO:0000256" key="12">
    <source>
        <dbReference type="SAM" id="MobiDB-lite"/>
    </source>
</evidence>
<feature type="domain" description="C2H2-type" evidence="14">
    <location>
        <begin position="241"/>
        <end position="268"/>
    </location>
</feature>
<dbReference type="PANTHER" id="PTHR14196">
    <property type="entry name" value="ODD-SKIPPED - RELATED"/>
    <property type="match status" value="1"/>
</dbReference>
<dbReference type="GO" id="GO:0045893">
    <property type="term" value="P:positive regulation of DNA-templated transcription"/>
    <property type="evidence" value="ECO:0007669"/>
    <property type="project" value="UniProtKB-ARBA"/>
</dbReference>
<dbReference type="InterPro" id="IPR036236">
    <property type="entry name" value="Znf_C2H2_sf"/>
</dbReference>
<dbReference type="SUPFAM" id="SSF57667">
    <property type="entry name" value="beta-beta-alpha zinc fingers"/>
    <property type="match status" value="4"/>
</dbReference>
<dbReference type="PROSITE" id="PS50157">
    <property type="entry name" value="ZINC_FINGER_C2H2_2"/>
    <property type="match status" value="8"/>
</dbReference>
<keyword evidence="3" id="KW-0479">Metal-binding</keyword>
<keyword evidence="10" id="KW-0539">Nucleus</keyword>
<feature type="region of interest" description="Disordered" evidence="12">
    <location>
        <begin position="53"/>
        <end position="79"/>
    </location>
</feature>
<feature type="domain" description="C2H2-type" evidence="14">
    <location>
        <begin position="213"/>
        <end position="240"/>
    </location>
</feature>
<proteinExistence type="inferred from homology"/>
<protein>
    <submittedName>
        <fullName evidence="15">Uncharacterized protein</fullName>
    </submittedName>
</protein>
<dbReference type="PROSITE" id="PS00028">
    <property type="entry name" value="ZINC_FINGER_C2H2_1"/>
    <property type="match status" value="7"/>
</dbReference>
<dbReference type="InParanoid" id="A0A2J7RAJ9"/>
<keyword evidence="9" id="KW-0804">Transcription</keyword>